<comment type="caution">
    <text evidence="1">The sequence shown here is derived from an EMBL/GenBank/DDBJ whole genome shotgun (WGS) entry which is preliminary data.</text>
</comment>
<keyword evidence="2" id="KW-1185">Reference proteome</keyword>
<sequence length="140" mass="15451">MFAKEIVSRDWAQLQRPVSWAARHDVSGASRHWVTAHPGACNIFSHARRASEIGASQSWHCAQNWRLPQAVAGAEGVPEPFRVVESVLERASKSRLAYVLDNDCATIVATSQRVQDGENTDVGLRDANGPLKCSRAERPY</sequence>
<dbReference type="AlphaFoldDB" id="A0AAD6YIS1"/>
<dbReference type="EMBL" id="JARJCW010000010">
    <property type="protein sequence ID" value="KAJ7220254.1"/>
    <property type="molecule type" value="Genomic_DNA"/>
</dbReference>
<proteinExistence type="predicted"/>
<reference evidence="1" key="1">
    <citation type="submission" date="2023-03" db="EMBL/GenBank/DDBJ databases">
        <title>Massive genome expansion in bonnet fungi (Mycena s.s.) driven by repeated elements and novel gene families across ecological guilds.</title>
        <authorList>
            <consortium name="Lawrence Berkeley National Laboratory"/>
            <person name="Harder C.B."/>
            <person name="Miyauchi S."/>
            <person name="Viragh M."/>
            <person name="Kuo A."/>
            <person name="Thoen E."/>
            <person name="Andreopoulos B."/>
            <person name="Lu D."/>
            <person name="Skrede I."/>
            <person name="Drula E."/>
            <person name="Henrissat B."/>
            <person name="Morin E."/>
            <person name="Kohler A."/>
            <person name="Barry K."/>
            <person name="LaButti K."/>
            <person name="Morin E."/>
            <person name="Salamov A."/>
            <person name="Lipzen A."/>
            <person name="Mereny Z."/>
            <person name="Hegedus B."/>
            <person name="Baldrian P."/>
            <person name="Stursova M."/>
            <person name="Weitz H."/>
            <person name="Taylor A."/>
            <person name="Grigoriev I.V."/>
            <person name="Nagy L.G."/>
            <person name="Martin F."/>
            <person name="Kauserud H."/>
        </authorList>
    </citation>
    <scope>NUCLEOTIDE SEQUENCE</scope>
    <source>
        <strain evidence="1">9144</strain>
    </source>
</reference>
<organism evidence="1 2">
    <name type="scientific">Mycena pura</name>
    <dbReference type="NCBI Taxonomy" id="153505"/>
    <lineage>
        <taxon>Eukaryota</taxon>
        <taxon>Fungi</taxon>
        <taxon>Dikarya</taxon>
        <taxon>Basidiomycota</taxon>
        <taxon>Agaricomycotina</taxon>
        <taxon>Agaricomycetes</taxon>
        <taxon>Agaricomycetidae</taxon>
        <taxon>Agaricales</taxon>
        <taxon>Marasmiineae</taxon>
        <taxon>Mycenaceae</taxon>
        <taxon>Mycena</taxon>
    </lineage>
</organism>
<evidence type="ECO:0000313" key="1">
    <source>
        <dbReference type="EMBL" id="KAJ7220254.1"/>
    </source>
</evidence>
<name>A0AAD6YIS1_9AGAR</name>
<accession>A0AAD6YIS1</accession>
<evidence type="ECO:0000313" key="2">
    <source>
        <dbReference type="Proteomes" id="UP001219525"/>
    </source>
</evidence>
<dbReference type="Proteomes" id="UP001219525">
    <property type="component" value="Unassembled WGS sequence"/>
</dbReference>
<protein>
    <submittedName>
        <fullName evidence="1">Uncharacterized protein</fullName>
    </submittedName>
</protein>
<gene>
    <name evidence="1" type="ORF">GGX14DRAFT_389624</name>
</gene>